<gene>
    <name evidence="7" type="primary">zwf</name>
    <name evidence="10" type="ORF">J2Z35_000967</name>
</gene>
<comment type="function">
    <text evidence="7">Catalyzes the oxidation of glucose 6-phosphate to 6-phosphogluconolactone.</text>
</comment>
<dbReference type="PRINTS" id="PR00079">
    <property type="entry name" value="G6PDHDRGNASE"/>
</dbReference>
<evidence type="ECO:0000256" key="7">
    <source>
        <dbReference type="HAMAP-Rule" id="MF_00966"/>
    </source>
</evidence>
<feature type="active site" description="Proton acceptor" evidence="7">
    <location>
        <position position="246"/>
    </location>
</feature>
<evidence type="ECO:0000313" key="11">
    <source>
        <dbReference type="Proteomes" id="UP001314903"/>
    </source>
</evidence>
<feature type="binding site" evidence="7">
    <location>
        <position position="336"/>
    </location>
    <ligand>
        <name>substrate</name>
    </ligand>
</feature>
<dbReference type="Gene3D" id="3.40.50.720">
    <property type="entry name" value="NAD(P)-binding Rossmann-like Domain"/>
    <property type="match status" value="1"/>
</dbReference>
<feature type="binding site" evidence="7">
    <location>
        <position position="222"/>
    </location>
    <ligand>
        <name>substrate</name>
    </ligand>
</feature>
<feature type="binding site" evidence="7">
    <location>
        <position position="154"/>
    </location>
    <ligand>
        <name>NADP(+)</name>
        <dbReference type="ChEBI" id="CHEBI:58349"/>
    </ligand>
</feature>
<dbReference type="Pfam" id="PF00479">
    <property type="entry name" value="G6PD_N"/>
    <property type="match status" value="1"/>
</dbReference>
<dbReference type="PROSITE" id="PS00069">
    <property type="entry name" value="G6P_DEHYDROGENASE"/>
    <property type="match status" value="1"/>
</dbReference>
<dbReference type="EC" id="1.1.1.49" evidence="7"/>
<evidence type="ECO:0000256" key="5">
    <source>
        <dbReference type="ARBA" id="ARBA00023002"/>
    </source>
</evidence>
<evidence type="ECO:0000256" key="4">
    <source>
        <dbReference type="ARBA" id="ARBA00022857"/>
    </source>
</evidence>
<keyword evidence="4 7" id="KW-0521">NADP</keyword>
<protein>
    <recommendedName>
        <fullName evidence="7">Glucose-6-phosphate 1-dehydrogenase</fullName>
        <shortName evidence="7">G6PD</shortName>
        <ecNumber evidence="7">1.1.1.49</ecNumber>
    </recommendedName>
</protein>
<evidence type="ECO:0000256" key="6">
    <source>
        <dbReference type="ARBA" id="ARBA00023277"/>
    </source>
</evidence>
<dbReference type="PANTHER" id="PTHR23429:SF0">
    <property type="entry name" value="GLUCOSE-6-PHOSPHATE 1-DEHYDROGENASE"/>
    <property type="match status" value="1"/>
</dbReference>
<feature type="binding site" evidence="7">
    <location>
        <begin position="90"/>
        <end position="91"/>
    </location>
    <ligand>
        <name>NADP(+)</name>
        <dbReference type="ChEBI" id="CHEBI:58349"/>
    </ligand>
</feature>
<feature type="binding site" evidence="7">
    <location>
        <begin position="14"/>
        <end position="21"/>
    </location>
    <ligand>
        <name>NADP(+)</name>
        <dbReference type="ChEBI" id="CHEBI:58349"/>
    </ligand>
</feature>
<proteinExistence type="inferred from homology"/>
<dbReference type="InterPro" id="IPR001282">
    <property type="entry name" value="G6P_DH"/>
</dbReference>
<organism evidence="10 11">
    <name type="scientific">Acetoanaerobium pronyense</name>
    <dbReference type="NCBI Taxonomy" id="1482736"/>
    <lineage>
        <taxon>Bacteria</taxon>
        <taxon>Bacillati</taxon>
        <taxon>Bacillota</taxon>
        <taxon>Clostridia</taxon>
        <taxon>Peptostreptococcales</taxon>
        <taxon>Filifactoraceae</taxon>
        <taxon>Acetoanaerobium</taxon>
    </lineage>
</organism>
<dbReference type="Gene3D" id="3.30.360.10">
    <property type="entry name" value="Dihydrodipicolinate Reductase, domain 2"/>
    <property type="match status" value="1"/>
</dbReference>
<dbReference type="PIRSF" id="PIRSF000110">
    <property type="entry name" value="G6PD"/>
    <property type="match status" value="1"/>
</dbReference>
<dbReference type="EMBL" id="JAGGLI010000008">
    <property type="protein sequence ID" value="MBP2027173.1"/>
    <property type="molecule type" value="Genomic_DNA"/>
</dbReference>
<feature type="binding site" evidence="7">
    <location>
        <position position="241"/>
    </location>
    <ligand>
        <name>substrate</name>
    </ligand>
</feature>
<feature type="domain" description="Glucose-6-phosphate dehydrogenase C-terminal" evidence="9">
    <location>
        <begin position="195"/>
        <end position="482"/>
    </location>
</feature>
<name>A0ABS4KHF3_9FIRM</name>
<evidence type="ECO:0000256" key="1">
    <source>
        <dbReference type="ARBA" id="ARBA00004937"/>
    </source>
</evidence>
<feature type="binding site" evidence="7">
    <location>
        <position position="188"/>
    </location>
    <ligand>
        <name>substrate</name>
    </ligand>
</feature>
<dbReference type="InterPro" id="IPR019796">
    <property type="entry name" value="G6P_DH_AS"/>
</dbReference>
<dbReference type="InterPro" id="IPR022674">
    <property type="entry name" value="G6P_DH_NAD-bd"/>
</dbReference>
<comment type="caution">
    <text evidence="10">The sequence shown here is derived from an EMBL/GenBank/DDBJ whole genome shotgun (WGS) entry which is preliminary data.</text>
</comment>
<dbReference type="InterPro" id="IPR036291">
    <property type="entry name" value="NAD(P)-bd_dom_sf"/>
</dbReference>
<comment type="catalytic activity">
    <reaction evidence="7">
        <text>D-glucose 6-phosphate + NADP(+) = 6-phospho-D-glucono-1,5-lactone + NADPH + H(+)</text>
        <dbReference type="Rhea" id="RHEA:15841"/>
        <dbReference type="ChEBI" id="CHEBI:15378"/>
        <dbReference type="ChEBI" id="CHEBI:57783"/>
        <dbReference type="ChEBI" id="CHEBI:57955"/>
        <dbReference type="ChEBI" id="CHEBI:58349"/>
        <dbReference type="ChEBI" id="CHEBI:61548"/>
        <dbReference type="EC" id="1.1.1.49"/>
    </reaction>
</comment>
<dbReference type="HAMAP" id="MF_00966">
    <property type="entry name" value="G6PD"/>
    <property type="match status" value="1"/>
</dbReference>
<evidence type="ECO:0000313" key="10">
    <source>
        <dbReference type="EMBL" id="MBP2027173.1"/>
    </source>
</evidence>
<evidence type="ECO:0000256" key="3">
    <source>
        <dbReference type="ARBA" id="ARBA00022526"/>
    </source>
</evidence>
<dbReference type="Proteomes" id="UP001314903">
    <property type="component" value="Unassembled WGS sequence"/>
</dbReference>
<keyword evidence="11" id="KW-1185">Reference proteome</keyword>
<dbReference type="PANTHER" id="PTHR23429">
    <property type="entry name" value="GLUCOSE-6-PHOSPHATE 1-DEHYDROGENASE G6PD"/>
    <property type="match status" value="1"/>
</dbReference>
<keyword evidence="5 7" id="KW-0560">Oxidoreductase</keyword>
<sequence>MKSKNQPALLIIFGGTGDLAKKKLSAALYNIFKGEKTSENFAILSIGRKEISKDDYKNMIKEGIENSLNSNIKSKDWESFEEKIFYYSLEFNKGEDYKSLEKYISELEGKFDTKGNRLYYFAVSPEYFSVIANNLKQENMINQETGWKRVIIEKPFGKDLKTAQELNKELSEIFKEENTFRIDHYLGKEMIQNMMVIRFANAIFEPLWSAEHIDNVQLIVSEEEGVGSRGEYYDSSGAIRDMVQNHLLQLLALVTMEKPYDTNPESIRKEKVKVIKSISVLDKEDLKKHIVLGQYRGYKNEDKVNEDSNTETFVALKIFLKHEKWRGVPFYLMTGKRLKEKFAGIIIEFKANKDKESNLLYPEVTPNILFIKIQPEEGISLTLNAKKPATEEEITSVSMDFCQSCMLGYNSPQAYEKLLLDAIKGDHTRFTRWDEVEYAWKFIDELISCCTRDKNIIEEYEQGSNGPEGAKKLLERDNRRWWKE</sequence>
<feature type="binding site" evidence="7">
    <location>
        <position position="184"/>
    </location>
    <ligand>
        <name>substrate</name>
    </ligand>
</feature>
<dbReference type="Pfam" id="PF02781">
    <property type="entry name" value="G6PD_C"/>
    <property type="match status" value="1"/>
</dbReference>
<feature type="domain" description="Glucose-6-phosphate dehydrogenase NAD-binding" evidence="8">
    <location>
        <begin position="11"/>
        <end position="193"/>
    </location>
</feature>
<keyword evidence="3 7" id="KW-0313">Glucose metabolism</keyword>
<dbReference type="SUPFAM" id="SSF51735">
    <property type="entry name" value="NAD(P)-binding Rossmann-fold domains"/>
    <property type="match status" value="1"/>
</dbReference>
<feature type="binding site" evidence="7">
    <location>
        <position position="341"/>
    </location>
    <ligand>
        <name>substrate</name>
    </ligand>
</feature>
<reference evidence="10 11" key="1">
    <citation type="submission" date="2021-03" db="EMBL/GenBank/DDBJ databases">
        <title>Genomic Encyclopedia of Type Strains, Phase IV (KMG-IV): sequencing the most valuable type-strain genomes for metagenomic binning, comparative biology and taxonomic classification.</title>
        <authorList>
            <person name="Goeker M."/>
        </authorList>
    </citation>
    <scope>NUCLEOTIDE SEQUENCE [LARGE SCALE GENOMIC DNA]</scope>
    <source>
        <strain evidence="10 11">DSM 27512</strain>
    </source>
</reference>
<dbReference type="InterPro" id="IPR022675">
    <property type="entry name" value="G6P_DH_C"/>
</dbReference>
<dbReference type="SUPFAM" id="SSF55347">
    <property type="entry name" value="Glyceraldehyde-3-phosphate dehydrogenase-like, C-terminal domain"/>
    <property type="match status" value="1"/>
</dbReference>
<keyword evidence="6 7" id="KW-0119">Carbohydrate metabolism</keyword>
<comment type="pathway">
    <text evidence="1 7">Carbohydrate degradation; pentose phosphate pathway; D-ribulose 5-phosphate from D-glucose 6-phosphate (oxidative stage): step 1/3.</text>
</comment>
<feature type="binding site" evidence="7">
    <location>
        <position position="48"/>
    </location>
    <ligand>
        <name>NADP(+)</name>
        <dbReference type="ChEBI" id="CHEBI:58349"/>
    </ligand>
</feature>
<evidence type="ECO:0000256" key="2">
    <source>
        <dbReference type="ARBA" id="ARBA00009975"/>
    </source>
</evidence>
<comment type="similarity">
    <text evidence="2 7">Belongs to the glucose-6-phosphate dehydrogenase family.</text>
</comment>
<evidence type="ECO:0000259" key="9">
    <source>
        <dbReference type="Pfam" id="PF02781"/>
    </source>
</evidence>
<dbReference type="NCBIfam" id="TIGR00871">
    <property type="entry name" value="zwf"/>
    <property type="match status" value="1"/>
</dbReference>
<accession>A0ABS4KHF3</accession>
<evidence type="ECO:0000259" key="8">
    <source>
        <dbReference type="Pfam" id="PF00479"/>
    </source>
</evidence>
<dbReference type="GO" id="GO:0004345">
    <property type="term" value="F:glucose-6-phosphate dehydrogenase activity"/>
    <property type="evidence" value="ECO:0007669"/>
    <property type="project" value="UniProtKB-EC"/>
</dbReference>
<dbReference type="RefSeq" id="WP_209659977.1">
    <property type="nucleotide sequence ID" value="NZ_JAGGLI010000008.1"/>
</dbReference>